<feature type="region of interest" description="Disordered" evidence="1">
    <location>
        <begin position="298"/>
        <end position="368"/>
    </location>
</feature>
<dbReference type="PANTHER" id="PTHR33116:SF84">
    <property type="entry name" value="RNA-DIRECTED DNA POLYMERASE"/>
    <property type="match status" value="1"/>
</dbReference>
<dbReference type="EMBL" id="JARYMX010000007">
    <property type="protein sequence ID" value="KAJ9542089.1"/>
    <property type="molecule type" value="Genomic_DNA"/>
</dbReference>
<reference evidence="3" key="1">
    <citation type="submission" date="2023-03" db="EMBL/GenBank/DDBJ databases">
        <title>Chromosome-scale reference genome and RAD-based genetic map of yellow starthistle (Centaurea solstitialis) reveal putative structural variation and QTLs associated with invader traits.</title>
        <authorList>
            <person name="Reatini B."/>
            <person name="Cang F.A."/>
            <person name="Jiang Q."/>
            <person name="Mckibben M.T.W."/>
            <person name="Barker M.S."/>
            <person name="Rieseberg L.H."/>
            <person name="Dlugosch K.M."/>
        </authorList>
    </citation>
    <scope>NUCLEOTIDE SEQUENCE</scope>
    <source>
        <strain evidence="3">CAN-66</strain>
        <tissue evidence="3">Leaf</tissue>
    </source>
</reference>
<feature type="compositionally biased region" description="Low complexity" evidence="1">
    <location>
        <begin position="1608"/>
        <end position="1619"/>
    </location>
</feature>
<proteinExistence type="predicted"/>
<accession>A0AA38W9F0</accession>
<dbReference type="PANTHER" id="PTHR33116">
    <property type="entry name" value="REVERSE TRANSCRIPTASE ZINC-BINDING DOMAIN-CONTAINING PROTEIN-RELATED-RELATED"/>
    <property type="match status" value="1"/>
</dbReference>
<name>A0AA38W9F0_9ASTR</name>
<keyword evidence="4" id="KW-1185">Reference proteome</keyword>
<dbReference type="CDD" id="cd01650">
    <property type="entry name" value="RT_nLTR_like"/>
    <property type="match status" value="1"/>
</dbReference>
<evidence type="ECO:0000259" key="2">
    <source>
        <dbReference type="PROSITE" id="PS50878"/>
    </source>
</evidence>
<dbReference type="InterPro" id="IPR026960">
    <property type="entry name" value="RVT-Znf"/>
</dbReference>
<dbReference type="Pfam" id="PF13966">
    <property type="entry name" value="zf-RVT"/>
    <property type="match status" value="1"/>
</dbReference>
<sequence>MDAMDLIVSGTSHLGDPDPTVVVEDEGSGDDSVSLLSVDERLKLGSKDQSKRSFADAVGSSGVTQANLEFFPLADKTQCQVKIPLELAKKASASFLTTFGFSDAMLNENGIFFFKFETVGGANQVADLGSVMVSGVPFFLLPWDPTKGLSKPQHHSCPLWVKIHNIPLIAFNKEGISRIASALGVPKFMDACTTYMCDKAWGRPGFAKILIDVWAVGELKKELEIVIPSLSGGDDLKVALRVEYVWEPIQCSHCLVFGHRTTNYASKVIGKKDKGKSQMVDDEGFQKVVKKKWVPKKALDGMGGSDSNPSVDPSTKGVVDVSVPNKDGQDSSKKSNDAMGGTPSPIEVAVGSPNENLVDTNKGENVESSTRTVEVPNYVCFTRGAPDPQLERRSSIRLRVFRLEEVFLFLLKHLLLGLVARQMLSRCWQIWMIRKAACMDGRVMQSWTIRGRDLHHLMFKLSCWNIRGLNATVKQKEVWDLISNYGLSLCALVETHVRGDVLPRVANDVFGSWRWISNIQAMDTAAHILIAWDECVCDVMAIDLHEQFLHCFVKLRGGSKAFFITVVYGSNSMVERKELWSGLRKAKVLMGDKPWVVVGDFSSILFPHDGFGGCSRRNPSMEDFFHCVEDIEIFDINYSGIQYTWVQKPRGGDGLLRKLDRIMSNTQFLSLFEGSSVVFATRCLSDHACGILEVPAAICKRTRGFKFDNFMTDHAAFLDIVAQEWGQPVYGSFMHRILCHLKRLKQPLHKIRNQVGDVSVRANKLRIELDAIHLAYDMDPTNPILMEDLAHVSLAYEHARNDELLYFKQRAKVRWLHDSDKNTKFFHHVVKERQNRNLIRSIMDSQGRYVHDEEVGALFVDHFRSFLGMRDPVVDPMLPDDFFNKSLSLSDSLHMIRPIVDDEIKWAMFNIGAVHNFFYSGNLFKQLNHTLLCFIPKVPNATRVTDFRPISCCNVLYKVISKIIVERMKSFLSQLIGTDQSAFIPGRRISDNILMAHELVAGYQRDVGQPRCAFKIDLRKAYDTVDWRFLLRMLQGFSFHPVFCKWIDQMLSTSSFSIALNGETFGFFKGARGLRQGDPISPYLFTIVMECFSMIFRQCIVEARDFRYHQGCDELSITHLCFADDLFVFTGGDLASVEVVKRALDRFRLVSGLESNLAKSEVFFCNVAPEVRTAIRVSLPLNPGTFPIRYLGVPLSQIRLKVMDFVPLVNKVKARIHDWKSKFLSFGGRKQLIVSVLQSMQLYWLMIYVLPSAVTHEPIASGGLGFKRLGVWNRAFIAKHVWDLLTHRNSLWVNWIGRDLLVTCNGAWPDMWVSLNPLTFSLPPPIISESVDVLKWRGVGGIGIDFSVKEAWRSLSGAYQPVVWTKFVWFKGHVPKHGFCMWTACHGRLPTQDRIGIWMHEISDLRCPLCEMCADSHDHLSLGVLFLVRFGGMLREWWACMVSRKFGVPLWITLMTTVDLARCLRDWRYRVRFTSFGGRGIEGSGGDGDAVVTVQVMMPALVVEVAGDDSCLSTKKMKNHIWFRKQQTLCFFFFIGDKQESPPTVATTGVAITANRRYHQCGHHRIPPLPPELPSLQTAATTSVAIIAYRHYHRSCHHRPSLPPEWPSPSTASTTMSPSSPLPSPSI</sequence>
<dbReference type="InterPro" id="IPR000477">
    <property type="entry name" value="RT_dom"/>
</dbReference>
<evidence type="ECO:0000256" key="1">
    <source>
        <dbReference type="SAM" id="MobiDB-lite"/>
    </source>
</evidence>
<evidence type="ECO:0000313" key="4">
    <source>
        <dbReference type="Proteomes" id="UP001172457"/>
    </source>
</evidence>
<dbReference type="InterPro" id="IPR043502">
    <property type="entry name" value="DNA/RNA_pol_sf"/>
</dbReference>
<feature type="region of interest" description="Disordered" evidence="1">
    <location>
        <begin position="1600"/>
        <end position="1627"/>
    </location>
</feature>
<dbReference type="Proteomes" id="UP001172457">
    <property type="component" value="Chromosome 7"/>
</dbReference>
<feature type="compositionally biased region" description="Basic and acidic residues" evidence="1">
    <location>
        <begin position="327"/>
        <end position="336"/>
    </location>
</feature>
<evidence type="ECO:0000313" key="3">
    <source>
        <dbReference type="EMBL" id="KAJ9542089.1"/>
    </source>
</evidence>
<organism evidence="3 4">
    <name type="scientific">Centaurea solstitialis</name>
    <name type="common">yellow star-thistle</name>
    <dbReference type="NCBI Taxonomy" id="347529"/>
    <lineage>
        <taxon>Eukaryota</taxon>
        <taxon>Viridiplantae</taxon>
        <taxon>Streptophyta</taxon>
        <taxon>Embryophyta</taxon>
        <taxon>Tracheophyta</taxon>
        <taxon>Spermatophyta</taxon>
        <taxon>Magnoliopsida</taxon>
        <taxon>eudicotyledons</taxon>
        <taxon>Gunneridae</taxon>
        <taxon>Pentapetalae</taxon>
        <taxon>asterids</taxon>
        <taxon>campanulids</taxon>
        <taxon>Asterales</taxon>
        <taxon>Asteraceae</taxon>
        <taxon>Carduoideae</taxon>
        <taxon>Cardueae</taxon>
        <taxon>Centaureinae</taxon>
        <taxon>Centaurea</taxon>
    </lineage>
</organism>
<dbReference type="PROSITE" id="PS50878">
    <property type="entry name" value="RT_POL"/>
    <property type="match status" value="1"/>
</dbReference>
<dbReference type="SUPFAM" id="SSF56672">
    <property type="entry name" value="DNA/RNA polymerases"/>
    <property type="match status" value="1"/>
</dbReference>
<gene>
    <name evidence="3" type="ORF">OSB04_028595</name>
</gene>
<dbReference type="Gene3D" id="3.60.10.10">
    <property type="entry name" value="Endonuclease/exonuclease/phosphatase"/>
    <property type="match status" value="1"/>
</dbReference>
<protein>
    <recommendedName>
        <fullName evidence="2">Reverse transcriptase domain-containing protein</fullName>
    </recommendedName>
</protein>
<comment type="caution">
    <text evidence="3">The sequence shown here is derived from an EMBL/GenBank/DDBJ whole genome shotgun (WGS) entry which is preliminary data.</text>
</comment>
<feature type="domain" description="Reverse transcriptase" evidence="2">
    <location>
        <begin position="916"/>
        <end position="1195"/>
    </location>
</feature>
<dbReference type="Pfam" id="PF00078">
    <property type="entry name" value="RVT_1"/>
    <property type="match status" value="1"/>
</dbReference>
<dbReference type="SUPFAM" id="SSF56219">
    <property type="entry name" value="DNase I-like"/>
    <property type="match status" value="1"/>
</dbReference>
<dbReference type="InterPro" id="IPR036691">
    <property type="entry name" value="Endo/exonu/phosph_ase_sf"/>
</dbReference>